<evidence type="ECO:0000313" key="2">
    <source>
        <dbReference type="Proteomes" id="UP000463051"/>
    </source>
</evidence>
<keyword evidence="2" id="KW-1185">Reference proteome</keyword>
<dbReference type="InterPro" id="IPR014202">
    <property type="entry name" value="Spore_II_R"/>
</dbReference>
<dbReference type="EMBL" id="WJXB01000004">
    <property type="protein sequence ID" value="MRN54235.1"/>
    <property type="molecule type" value="Genomic_DNA"/>
</dbReference>
<proteinExistence type="predicted"/>
<name>A0A7X2L2I8_9BACL</name>
<accession>A0A7X2L2I8</accession>
<protein>
    <submittedName>
        <fullName evidence="1">Stage II sporulation protein R</fullName>
    </submittedName>
</protein>
<gene>
    <name evidence="1" type="primary">spoIIR</name>
    <name evidence="1" type="ORF">GJB61_14710</name>
</gene>
<sequence>MRTTFKYTAILICFFMVIMMAWEGQKSDAAVAEVAIPKDSIRLRILANSDGTQDQLVKRQIRDTIVEQMNQWVSGLADPQSLEQARTLIRSHLPELNALVGAELAKRGIEYSFNVELGVVPFPTKMYGGTVYPAGDYEAVRITLGAGQGQNWWCVLFPPLCFIDAGSGDAAAPAATKGAKTVAASAADDNKVQPAVGKAVQKASVTEDDSSTAGKEPKVRFFFWELLQNIWSWISGLWS</sequence>
<dbReference type="Proteomes" id="UP000463051">
    <property type="component" value="Unassembled WGS sequence"/>
</dbReference>
<dbReference type="NCBIfam" id="TIGR02837">
    <property type="entry name" value="spore_II_R"/>
    <property type="match status" value="1"/>
</dbReference>
<organism evidence="1 2">
    <name type="scientific">Paenibacillus monticola</name>
    <dbReference type="NCBI Taxonomy" id="2666075"/>
    <lineage>
        <taxon>Bacteria</taxon>
        <taxon>Bacillati</taxon>
        <taxon>Bacillota</taxon>
        <taxon>Bacilli</taxon>
        <taxon>Bacillales</taxon>
        <taxon>Paenibacillaceae</taxon>
        <taxon>Paenibacillus</taxon>
    </lineage>
</organism>
<comment type="caution">
    <text evidence="1">The sequence shown here is derived from an EMBL/GenBank/DDBJ whole genome shotgun (WGS) entry which is preliminary data.</text>
</comment>
<dbReference type="AlphaFoldDB" id="A0A7X2L2I8"/>
<dbReference type="Pfam" id="PF09551">
    <property type="entry name" value="Spore_II_R"/>
    <property type="match status" value="1"/>
</dbReference>
<evidence type="ECO:0000313" key="1">
    <source>
        <dbReference type="EMBL" id="MRN54235.1"/>
    </source>
</evidence>
<dbReference type="RefSeq" id="WP_338115854.1">
    <property type="nucleotide sequence ID" value="NZ_WJXB01000004.1"/>
</dbReference>
<reference evidence="1 2" key="1">
    <citation type="submission" date="2019-11" db="EMBL/GenBank/DDBJ databases">
        <title>Paenibacillus monticola sp. nov., a novel PGPR strain isolated from mountain sample in China.</title>
        <authorList>
            <person name="Zhao Q."/>
            <person name="Li H.-P."/>
            <person name="Zhang J.-L."/>
        </authorList>
    </citation>
    <scope>NUCLEOTIDE SEQUENCE [LARGE SCALE GENOMIC DNA]</scope>
    <source>
        <strain evidence="1 2">LC-T2</strain>
    </source>
</reference>